<dbReference type="AlphaFoldDB" id="A0A7S0ZGM8"/>
<dbReference type="FunFam" id="3.90.1170.40:FF:000002">
    <property type="entry name" value="Molybdopterin synthase catalytic subunit"/>
    <property type="match status" value="1"/>
</dbReference>
<dbReference type="SUPFAM" id="SSF54690">
    <property type="entry name" value="Molybdopterin synthase subunit MoaE"/>
    <property type="match status" value="1"/>
</dbReference>
<organism evidence="5">
    <name type="scientific">Timspurckia oligopyrenoides</name>
    <dbReference type="NCBI Taxonomy" id="708627"/>
    <lineage>
        <taxon>Eukaryota</taxon>
        <taxon>Rhodophyta</taxon>
        <taxon>Bangiophyceae</taxon>
        <taxon>Porphyridiales</taxon>
        <taxon>Porphyridiaceae</taxon>
        <taxon>Timspurckia</taxon>
    </lineage>
</organism>
<dbReference type="HAMAP" id="MF_03052">
    <property type="entry name" value="MOC2B"/>
    <property type="match status" value="1"/>
</dbReference>
<gene>
    <name evidence="5" type="ORF">TOLI1172_LOCUS5602</name>
</gene>
<proteinExistence type="inferred from homology"/>
<protein>
    <recommendedName>
        <fullName evidence="4">Molybdopterin synthase catalytic subunit</fullName>
        <ecNumber evidence="4">2.8.1.12</ecNumber>
    </recommendedName>
    <alternativeName>
        <fullName evidence="4">Molybdenum cofactor synthesis protein 2 large subunit</fullName>
    </alternativeName>
    <alternativeName>
        <fullName evidence="4">Molybdenum cofactor synthesis protein 2B</fullName>
        <shortName evidence="4">MOCS2B</shortName>
    </alternativeName>
</protein>
<reference evidence="5" key="1">
    <citation type="submission" date="2021-01" db="EMBL/GenBank/DDBJ databases">
        <authorList>
            <person name="Corre E."/>
            <person name="Pelletier E."/>
            <person name="Niang G."/>
            <person name="Scheremetjew M."/>
            <person name="Finn R."/>
            <person name="Kale V."/>
            <person name="Holt S."/>
            <person name="Cochrane G."/>
            <person name="Meng A."/>
            <person name="Brown T."/>
            <person name="Cohen L."/>
        </authorList>
    </citation>
    <scope>NUCLEOTIDE SEQUENCE</scope>
    <source>
        <strain evidence="5">CCMP3278</strain>
    </source>
</reference>
<evidence type="ECO:0000256" key="4">
    <source>
        <dbReference type="HAMAP-Rule" id="MF_03052"/>
    </source>
</evidence>
<dbReference type="Pfam" id="PF02391">
    <property type="entry name" value="MoaE"/>
    <property type="match status" value="1"/>
</dbReference>
<dbReference type="InterPro" id="IPR028888">
    <property type="entry name" value="MOCS2B_euk"/>
</dbReference>
<keyword evidence="3 4" id="KW-0501">Molybdenum cofactor biosynthesis</keyword>
<comment type="function">
    <text evidence="4">Catalytic subunit of the molybdopterin synthase complex, a complex that catalyzes the conversion of precursor Z into molybdopterin. Acts by mediating the incorporation of 2 sulfur atoms from thiocarboxylated MOCS2A into precursor Z to generate a dithiolene group.</text>
</comment>
<dbReference type="InterPro" id="IPR003448">
    <property type="entry name" value="Mopterin_biosynth_MoaE"/>
</dbReference>
<dbReference type="InterPro" id="IPR036563">
    <property type="entry name" value="MoaE_sf"/>
</dbReference>
<dbReference type="GO" id="GO:1990140">
    <property type="term" value="C:molybdopterin synthase complex"/>
    <property type="evidence" value="ECO:0007669"/>
    <property type="project" value="UniProtKB-UniRule"/>
</dbReference>
<comment type="pathway">
    <text evidence="4">Cofactor biosynthesis; molybdopterin biosynthesis.</text>
</comment>
<evidence type="ECO:0000256" key="1">
    <source>
        <dbReference type="ARBA" id="ARBA00022490"/>
    </source>
</evidence>
<dbReference type="GO" id="GO:0006777">
    <property type="term" value="P:Mo-molybdopterin cofactor biosynthetic process"/>
    <property type="evidence" value="ECO:0007669"/>
    <property type="project" value="UniProtKB-UniRule"/>
</dbReference>
<name>A0A7S0ZGM8_9RHOD</name>
<dbReference type="GO" id="GO:0030366">
    <property type="term" value="F:molybdopterin synthase activity"/>
    <property type="evidence" value="ECO:0007669"/>
    <property type="project" value="UniProtKB-UniRule"/>
</dbReference>
<comment type="catalytic activity">
    <reaction evidence="4">
        <text>2 [molybdopterin-synthase sulfur-carrier protein]-C-terminal-Gly-aminoethanethioate + cyclic pyranopterin phosphate + H2O = molybdopterin + 2 [molybdopterin-synthase sulfur-carrier protein]-C-terminal Gly-Gly + 2 H(+)</text>
        <dbReference type="Rhea" id="RHEA:26333"/>
        <dbReference type="Rhea" id="RHEA-COMP:12202"/>
        <dbReference type="Rhea" id="RHEA-COMP:19907"/>
        <dbReference type="ChEBI" id="CHEBI:15377"/>
        <dbReference type="ChEBI" id="CHEBI:15378"/>
        <dbReference type="ChEBI" id="CHEBI:58698"/>
        <dbReference type="ChEBI" id="CHEBI:59648"/>
        <dbReference type="ChEBI" id="CHEBI:90778"/>
        <dbReference type="ChEBI" id="CHEBI:232372"/>
        <dbReference type="EC" id="2.8.1.12"/>
    </reaction>
</comment>
<sequence>MSDSKEDRIRVHLGYEPLDIHAAIQSVTAPGCGAISSFIGTTRDEFEGKKVIELSYEAYDSMAIAELKRVGERAMKKWPGIDQIVILHRLGTVKVCEASVVIAVSAPHRSDALEACAFAIDDLKATVPIWKREIYEDGSIWKQNAEHCCGKVPLLFANPSDAHSHHT</sequence>
<comment type="similarity">
    <text evidence="4">Belongs to the MoaE family. MOCS2B subfamily.</text>
</comment>
<dbReference type="EMBL" id="HBFP01007810">
    <property type="protein sequence ID" value="CAD8821207.1"/>
    <property type="molecule type" value="Transcribed_RNA"/>
</dbReference>
<feature type="binding site" evidence="4">
    <location>
        <position position="124"/>
    </location>
    <ligand>
        <name>substrate</name>
    </ligand>
</feature>
<dbReference type="PANTHER" id="PTHR23404">
    <property type="entry name" value="MOLYBDOPTERIN SYNTHASE RELATED"/>
    <property type="match status" value="1"/>
</dbReference>
<dbReference type="EC" id="2.8.1.12" evidence="4"/>
<accession>A0A7S0ZGM8</accession>
<dbReference type="Gene3D" id="3.90.1170.40">
    <property type="entry name" value="Molybdopterin biosynthesis MoaE subunit"/>
    <property type="match status" value="1"/>
</dbReference>
<evidence type="ECO:0000256" key="2">
    <source>
        <dbReference type="ARBA" id="ARBA00022679"/>
    </source>
</evidence>
<dbReference type="UniPathway" id="UPA00344"/>
<feature type="binding site" evidence="4">
    <location>
        <begin position="131"/>
        <end position="133"/>
    </location>
    <ligand>
        <name>substrate</name>
    </ligand>
</feature>
<keyword evidence="2 4" id="KW-0808">Transferase</keyword>
<comment type="subunit">
    <text evidence="4">Heterotetramer; composed of 2 small (MOCS2A) and 2 large (MOCS2B) subunits.</text>
</comment>
<feature type="binding site" evidence="4">
    <location>
        <begin position="108"/>
        <end position="109"/>
    </location>
    <ligand>
        <name>substrate</name>
    </ligand>
</feature>
<dbReference type="CDD" id="cd00756">
    <property type="entry name" value="MoaE"/>
    <property type="match status" value="1"/>
</dbReference>
<evidence type="ECO:0000256" key="3">
    <source>
        <dbReference type="ARBA" id="ARBA00023150"/>
    </source>
</evidence>
<keyword evidence="1 4" id="KW-0963">Cytoplasm</keyword>
<comment type="subcellular location">
    <subcellularLocation>
        <location evidence="4">Cytoplasm</location>
    </subcellularLocation>
</comment>
<evidence type="ECO:0000313" key="5">
    <source>
        <dbReference type="EMBL" id="CAD8821207.1"/>
    </source>
</evidence>